<dbReference type="PANTHER" id="PTHR47019:SF1">
    <property type="entry name" value="LIPID II FLIPPASE MURJ"/>
    <property type="match status" value="1"/>
</dbReference>
<dbReference type="PIRSF" id="PIRSF002869">
    <property type="entry name" value="MviN"/>
    <property type="match status" value="1"/>
</dbReference>
<evidence type="ECO:0000313" key="12">
    <source>
        <dbReference type="EMBL" id="CAI9121185.1"/>
    </source>
</evidence>
<dbReference type="PANTHER" id="PTHR47019">
    <property type="entry name" value="LIPID II FLIPPASE MURJ"/>
    <property type="match status" value="1"/>
</dbReference>
<comment type="similarity">
    <text evidence="9 10 11">Belongs to the MurJ/MviN family.</text>
</comment>
<feature type="transmembrane region" description="Helical" evidence="10">
    <location>
        <begin position="127"/>
        <end position="149"/>
    </location>
</feature>
<dbReference type="HAMAP" id="MF_02078">
    <property type="entry name" value="MurJ_MviN"/>
    <property type="match status" value="1"/>
</dbReference>
<keyword evidence="13" id="KW-1185">Reference proteome</keyword>
<dbReference type="GO" id="GO:0071555">
    <property type="term" value="P:cell wall organization"/>
    <property type="evidence" value="ECO:0007669"/>
    <property type="project" value="UniProtKB-UniRule"/>
</dbReference>
<protein>
    <recommendedName>
        <fullName evidence="10">Probable lipid II flippase MurJ</fullName>
    </recommendedName>
</protein>
<organism evidence="12 13">
    <name type="scientific">Brytella acorum</name>
    <dbReference type="NCBI Taxonomy" id="2959299"/>
    <lineage>
        <taxon>Bacteria</taxon>
        <taxon>Pseudomonadati</taxon>
        <taxon>Pseudomonadota</taxon>
        <taxon>Alphaproteobacteria</taxon>
        <taxon>Acetobacterales</taxon>
        <taxon>Acetobacteraceae</taxon>
        <taxon>Brytella</taxon>
    </lineage>
</organism>
<feature type="transmembrane region" description="Helical" evidence="10">
    <location>
        <begin position="85"/>
        <end position="107"/>
    </location>
</feature>
<sequence>MIKNFLTVGGWTMLSRVLGLVRDQLMAAVVGANGVQDAYLIAARLPNMFRSLFGEGAFNATFVPMFTARLERDGHENARQFASEALSALVSWLLVLTVLGEICMPWITRVMASGYGVNGQRFDLAVSLMRITFPYLVLICAAALVAGVLNAMHRFAIAAAAYVAFNIIGITSIAVGAWITHDVVRASAVGITISGVVQFSVLFWAVRRAGMKLTFGIPRLTSAMRDMLRRFAPALVGSGVTQLNLTVDTTIASWLPAGSLSWIYFADRVNQLPLGVLGAAAGTTLLPVLTRHAANGERAEGQQTHNRALEYTLLLTLPACCGLMALAPEIIASLFGYGRFDAHDVTCTAQALRAYAIGLPAFIMVKVLTPGFYAHGDTRTPVRIGFVAIAVNLALNLVLYRPLAHMGPPLASALAAVLNVGMLATVLHRRGVFAPTRLLIKRLALMLASALGMAVFSYGVAHWLMPDMTQWHAAMRVSALGALIAASGALYLGLLAALGIASPRTVLGRLRRRRP</sequence>
<evidence type="ECO:0000256" key="6">
    <source>
        <dbReference type="ARBA" id="ARBA00022989"/>
    </source>
</evidence>
<feature type="transmembrane region" description="Helical" evidence="10">
    <location>
        <begin position="406"/>
        <end position="427"/>
    </location>
</feature>
<dbReference type="GO" id="GO:0005886">
    <property type="term" value="C:plasma membrane"/>
    <property type="evidence" value="ECO:0007669"/>
    <property type="project" value="UniProtKB-SubCell"/>
</dbReference>
<evidence type="ECO:0000256" key="2">
    <source>
        <dbReference type="ARBA" id="ARBA00022475"/>
    </source>
</evidence>
<reference evidence="12" key="1">
    <citation type="submission" date="2023-03" db="EMBL/GenBank/DDBJ databases">
        <authorList>
            <person name="Cleenwerck I."/>
        </authorList>
    </citation>
    <scope>NUCLEOTIDE SEQUENCE</scope>
    <source>
        <strain evidence="12">LMG 32879</strain>
    </source>
</reference>
<evidence type="ECO:0000313" key="13">
    <source>
        <dbReference type="Proteomes" id="UP001176960"/>
    </source>
</evidence>
<comment type="pathway">
    <text evidence="10">Cell wall biogenesis; peptidoglycan biosynthesis.</text>
</comment>
<accession>A0AA35V201</accession>
<evidence type="ECO:0000256" key="5">
    <source>
        <dbReference type="ARBA" id="ARBA00022984"/>
    </source>
</evidence>
<keyword evidence="10 11" id="KW-0813">Transport</keyword>
<comment type="function">
    <text evidence="8 10 11">Involved in peptidoglycan biosynthesis. Transports lipid-linked peptidoglycan precursors from the inner to the outer leaflet of the cytoplasmic membrane.</text>
</comment>
<comment type="caution">
    <text evidence="12">The sequence shown here is derived from an EMBL/GenBank/DDBJ whole genome shotgun (WGS) entry which is preliminary data.</text>
</comment>
<evidence type="ECO:0000256" key="7">
    <source>
        <dbReference type="ARBA" id="ARBA00023136"/>
    </source>
</evidence>
<comment type="subcellular location">
    <subcellularLocation>
        <location evidence="10">Cell inner membrane</location>
        <topology evidence="10">Multi-pass membrane protein</topology>
    </subcellularLocation>
    <subcellularLocation>
        <location evidence="1">Cell membrane</location>
        <topology evidence="1">Multi-pass membrane protein</topology>
    </subcellularLocation>
</comment>
<feature type="transmembrane region" description="Helical" evidence="10">
    <location>
        <begin position="381"/>
        <end position="400"/>
    </location>
</feature>
<feature type="transmembrane region" description="Helical" evidence="10">
    <location>
        <begin position="227"/>
        <end position="245"/>
    </location>
</feature>
<feature type="transmembrane region" description="Helical" evidence="10">
    <location>
        <begin position="311"/>
        <end position="335"/>
    </location>
</feature>
<evidence type="ECO:0000256" key="9">
    <source>
        <dbReference type="ARBA" id="ARBA00061532"/>
    </source>
</evidence>
<dbReference type="NCBIfam" id="TIGR01695">
    <property type="entry name" value="murJ_mviN"/>
    <property type="match status" value="1"/>
</dbReference>
<gene>
    <name evidence="10 12" type="primary">murJ</name>
    <name evidence="12" type="ORF">LMG32879_002031</name>
</gene>
<evidence type="ECO:0000256" key="4">
    <source>
        <dbReference type="ARBA" id="ARBA00022960"/>
    </source>
</evidence>
<dbReference type="RefSeq" id="WP_289843594.1">
    <property type="nucleotide sequence ID" value="NZ_CATKSH010000011.1"/>
</dbReference>
<dbReference type="Proteomes" id="UP001176960">
    <property type="component" value="Unassembled WGS sequence"/>
</dbReference>
<evidence type="ECO:0000256" key="10">
    <source>
        <dbReference type="HAMAP-Rule" id="MF_02078"/>
    </source>
</evidence>
<evidence type="ECO:0000256" key="8">
    <source>
        <dbReference type="ARBA" id="ARBA00060041"/>
    </source>
</evidence>
<evidence type="ECO:0000256" key="3">
    <source>
        <dbReference type="ARBA" id="ARBA00022692"/>
    </source>
</evidence>
<feature type="transmembrane region" description="Helical" evidence="10">
    <location>
        <begin position="477"/>
        <end position="501"/>
    </location>
</feature>
<dbReference type="AlphaFoldDB" id="A0AA35V201"/>
<keyword evidence="10" id="KW-0997">Cell inner membrane</keyword>
<keyword evidence="10 11" id="KW-0961">Cell wall biogenesis/degradation</keyword>
<keyword evidence="3 10" id="KW-0812">Transmembrane</keyword>
<dbReference type="GO" id="GO:0008360">
    <property type="term" value="P:regulation of cell shape"/>
    <property type="evidence" value="ECO:0007669"/>
    <property type="project" value="UniProtKB-UniRule"/>
</dbReference>
<feature type="transmembrane region" description="Helical" evidence="10">
    <location>
        <begin position="272"/>
        <end position="290"/>
    </location>
</feature>
<dbReference type="EMBL" id="CATKSH010000011">
    <property type="protein sequence ID" value="CAI9121185.1"/>
    <property type="molecule type" value="Genomic_DNA"/>
</dbReference>
<dbReference type="GO" id="GO:0034204">
    <property type="term" value="P:lipid translocation"/>
    <property type="evidence" value="ECO:0007669"/>
    <property type="project" value="TreeGrafter"/>
</dbReference>
<dbReference type="GO" id="GO:0015648">
    <property type="term" value="F:lipid-linked peptidoglycan transporter activity"/>
    <property type="evidence" value="ECO:0007669"/>
    <property type="project" value="UniProtKB-UniRule"/>
</dbReference>
<name>A0AA35V201_9PROT</name>
<dbReference type="PRINTS" id="PR01806">
    <property type="entry name" value="VIRFACTRMVIN"/>
</dbReference>
<keyword evidence="4 10" id="KW-0133">Cell shape</keyword>
<dbReference type="InterPro" id="IPR004268">
    <property type="entry name" value="MurJ"/>
</dbReference>
<dbReference type="GO" id="GO:0009252">
    <property type="term" value="P:peptidoglycan biosynthetic process"/>
    <property type="evidence" value="ECO:0007669"/>
    <property type="project" value="UniProtKB-UniRule"/>
</dbReference>
<feature type="transmembrane region" description="Helical" evidence="10">
    <location>
        <begin position="355"/>
        <end position="374"/>
    </location>
</feature>
<dbReference type="InterPro" id="IPR051050">
    <property type="entry name" value="Lipid_II_flippase_MurJ/MviN"/>
</dbReference>
<feature type="transmembrane region" description="Helical" evidence="10">
    <location>
        <begin position="186"/>
        <end position="206"/>
    </location>
</feature>
<dbReference type="CDD" id="cd13123">
    <property type="entry name" value="MATE_MurJ_like"/>
    <property type="match status" value="1"/>
</dbReference>
<feature type="transmembrane region" description="Helical" evidence="10">
    <location>
        <begin position="439"/>
        <end position="465"/>
    </location>
</feature>
<keyword evidence="7 10" id="KW-0472">Membrane</keyword>
<evidence type="ECO:0000256" key="11">
    <source>
        <dbReference type="PIRNR" id="PIRNR002869"/>
    </source>
</evidence>
<dbReference type="Pfam" id="PF03023">
    <property type="entry name" value="MurJ"/>
    <property type="match status" value="1"/>
</dbReference>
<keyword evidence="5 10" id="KW-0573">Peptidoglycan synthesis</keyword>
<evidence type="ECO:0000256" key="1">
    <source>
        <dbReference type="ARBA" id="ARBA00004651"/>
    </source>
</evidence>
<feature type="transmembrane region" description="Helical" evidence="10">
    <location>
        <begin position="156"/>
        <end position="180"/>
    </location>
</feature>
<proteinExistence type="inferred from homology"/>
<keyword evidence="2 10" id="KW-1003">Cell membrane</keyword>
<keyword evidence="6 10" id="KW-1133">Transmembrane helix</keyword>